<feature type="region of interest" description="Disordered" evidence="1">
    <location>
        <begin position="93"/>
        <end position="122"/>
    </location>
</feature>
<comment type="caution">
    <text evidence="2">The sequence shown here is derived from an EMBL/GenBank/DDBJ whole genome shotgun (WGS) entry which is preliminary data.</text>
</comment>
<dbReference type="EMBL" id="MU129049">
    <property type="protein sequence ID" value="KAF9508825.1"/>
    <property type="molecule type" value="Genomic_DNA"/>
</dbReference>
<evidence type="ECO:0000256" key="1">
    <source>
        <dbReference type="SAM" id="MobiDB-lite"/>
    </source>
</evidence>
<reference evidence="2" key="1">
    <citation type="journal article" date="2020" name="Nat. Commun.">
        <title>Large-scale genome sequencing of mycorrhizal fungi provides insights into the early evolution of symbiotic traits.</title>
        <authorList>
            <person name="Miyauchi S."/>
            <person name="Kiss E."/>
            <person name="Kuo A."/>
            <person name="Drula E."/>
            <person name="Kohler A."/>
            <person name="Sanchez-Garcia M."/>
            <person name="Morin E."/>
            <person name="Andreopoulos B."/>
            <person name="Barry K.W."/>
            <person name="Bonito G."/>
            <person name="Buee M."/>
            <person name="Carver A."/>
            <person name="Chen C."/>
            <person name="Cichocki N."/>
            <person name="Clum A."/>
            <person name="Culley D."/>
            <person name="Crous P.W."/>
            <person name="Fauchery L."/>
            <person name="Girlanda M."/>
            <person name="Hayes R.D."/>
            <person name="Keri Z."/>
            <person name="LaButti K."/>
            <person name="Lipzen A."/>
            <person name="Lombard V."/>
            <person name="Magnuson J."/>
            <person name="Maillard F."/>
            <person name="Murat C."/>
            <person name="Nolan M."/>
            <person name="Ohm R.A."/>
            <person name="Pangilinan J."/>
            <person name="Pereira M.F."/>
            <person name="Perotto S."/>
            <person name="Peter M."/>
            <person name="Pfister S."/>
            <person name="Riley R."/>
            <person name="Sitrit Y."/>
            <person name="Stielow J.B."/>
            <person name="Szollosi G."/>
            <person name="Zifcakova L."/>
            <person name="Stursova M."/>
            <person name="Spatafora J.W."/>
            <person name="Tedersoo L."/>
            <person name="Vaario L.M."/>
            <person name="Yamada A."/>
            <person name="Yan M."/>
            <person name="Wang P."/>
            <person name="Xu J."/>
            <person name="Bruns T."/>
            <person name="Baldrian P."/>
            <person name="Vilgalys R."/>
            <person name="Dunand C."/>
            <person name="Henrissat B."/>
            <person name="Grigoriev I.V."/>
            <person name="Hibbett D."/>
            <person name="Nagy L.G."/>
            <person name="Martin F.M."/>
        </authorList>
    </citation>
    <scope>NUCLEOTIDE SEQUENCE</scope>
    <source>
        <strain evidence="2">UP504</strain>
    </source>
</reference>
<accession>A0A9P6DSP8</accession>
<proteinExistence type="predicted"/>
<protein>
    <submittedName>
        <fullName evidence="2">Uncharacterized protein</fullName>
    </submittedName>
</protein>
<gene>
    <name evidence="2" type="ORF">BS47DRAFT_202489</name>
</gene>
<dbReference type="Proteomes" id="UP000886523">
    <property type="component" value="Unassembled WGS sequence"/>
</dbReference>
<evidence type="ECO:0000313" key="3">
    <source>
        <dbReference type="Proteomes" id="UP000886523"/>
    </source>
</evidence>
<name>A0A9P6DSP8_9AGAM</name>
<sequence length="122" mass="13931">MNVYCGSWPSILTQGHWCPFHCFMISSRLIVITLYPVDFCHSDLSVQSQRRPNSESTPYSDNRFNPIAGDTRWNLASQYHSQPVLQGIPFTRATNPPASYPHPAIPKPTFRTSRYSQGSIWN</sequence>
<feature type="region of interest" description="Disordered" evidence="1">
    <location>
        <begin position="46"/>
        <end position="65"/>
    </location>
</feature>
<evidence type="ECO:0000313" key="2">
    <source>
        <dbReference type="EMBL" id="KAF9508825.1"/>
    </source>
</evidence>
<feature type="compositionally biased region" description="Polar residues" evidence="1">
    <location>
        <begin position="110"/>
        <end position="122"/>
    </location>
</feature>
<keyword evidence="3" id="KW-1185">Reference proteome</keyword>
<organism evidence="2 3">
    <name type="scientific">Hydnum rufescens UP504</name>
    <dbReference type="NCBI Taxonomy" id="1448309"/>
    <lineage>
        <taxon>Eukaryota</taxon>
        <taxon>Fungi</taxon>
        <taxon>Dikarya</taxon>
        <taxon>Basidiomycota</taxon>
        <taxon>Agaricomycotina</taxon>
        <taxon>Agaricomycetes</taxon>
        <taxon>Cantharellales</taxon>
        <taxon>Hydnaceae</taxon>
        <taxon>Hydnum</taxon>
    </lineage>
</organism>
<feature type="compositionally biased region" description="Polar residues" evidence="1">
    <location>
        <begin position="46"/>
        <end position="63"/>
    </location>
</feature>
<dbReference type="AlphaFoldDB" id="A0A9P6DSP8"/>